<dbReference type="InterPro" id="IPR045211">
    <property type="entry name" value="TFP11/STIP/Ntr1"/>
</dbReference>
<sequence>MAGLGFSNSEFAQMLNVSVEVVHEEVLDDLKPVETSSMEAPANVPVPEVKPMLPLPDMKKMGTWQKHTKGFGMKMLAKMGFKGRLGKDEQGVAAPVAVKARPNQMGLGFGDFKEAVTLKQNKEIERELHGKVEGDDVEADDSTGQPPDDGSWRKRIPGASIPTSSRKRKRKTIDDVLEEEKSAIDLVVDMRGPVAQVYTDGMGSVSSSSTTMPTTTPLLGQEILHNVRHIVNQTEGSIRALHAKISMDRARIQALRAAHAVDAGTLRQNQVAANNVASLVSGLQTLQSTLQNEFHGNIWAIQAIVSTTVTLRTSFPTEFEAHRVIDVVPSLGLPLLQAMASSWHPLRVDASAMDLRGGFRMLQECLVTCVAPLEDTSERGVFAINVDSTNRHDQIYDHLVRQALLPKIVSALHRWDVQTAPPCLALIEFLRGFVPAVMVESILTNHVLPRLQHAVRHCDRVADVECIHDWLLPWREHFDATLFAADLYPVIRETLARTLIKWHPNDSSVFAVLLPWREVWTPEDFALFTHKHIVKKLVRVLNREFHINPKAQDLEPLEWVLAWHRVLPDRQFVALLEAEFFTKWLKVLAEWVAQNPLNVAAEMLTWYSGWKALFDEFDLLQEERICMQFHGALQLMQCVQQAATLPGLKLLPPTYEDALLRGKKRAAPVHPKHDLHGTVNMRDVVEEFAMQHNIEFAPTKHKSVDGRQVYAFGRQHIVIDHSLLFVESTKGQFDPIDIDELVKKA</sequence>
<evidence type="ECO:0000256" key="1">
    <source>
        <dbReference type="ARBA" id="ARBA00010900"/>
    </source>
</evidence>
<dbReference type="SMART" id="SM00443">
    <property type="entry name" value="G_patch"/>
    <property type="match status" value="1"/>
</dbReference>
<protein>
    <recommendedName>
        <fullName evidence="3">G-patch domain-containing protein</fullName>
    </recommendedName>
</protein>
<comment type="caution">
    <text evidence="4">The sequence shown here is derived from an EMBL/GenBank/DDBJ whole genome shotgun (WGS) entry which is preliminary data.</text>
</comment>
<dbReference type="PANTHER" id="PTHR23329">
    <property type="entry name" value="TUFTELIN-INTERACTING PROTEIN 11-RELATED"/>
    <property type="match status" value="1"/>
</dbReference>
<proteinExistence type="inferred from homology"/>
<reference evidence="4 5" key="1">
    <citation type="submission" date="2018-08" db="EMBL/GenBank/DDBJ databases">
        <title>Aphanomyces genome sequencing and annotation.</title>
        <authorList>
            <person name="Minardi D."/>
            <person name="Oidtmann B."/>
            <person name="Van Der Giezen M."/>
            <person name="Studholme D.J."/>
        </authorList>
    </citation>
    <scope>NUCLEOTIDE SEQUENCE [LARGE SCALE GENOMIC DNA]</scope>
    <source>
        <strain evidence="4 5">D2</strain>
    </source>
</reference>
<dbReference type="GO" id="GO:0071008">
    <property type="term" value="C:U2-type post-mRNA release spliceosomal complex"/>
    <property type="evidence" value="ECO:0007669"/>
    <property type="project" value="TreeGrafter"/>
</dbReference>
<dbReference type="InterPro" id="IPR000467">
    <property type="entry name" value="G_patch_dom"/>
</dbReference>
<gene>
    <name evidence="4" type="ORF">DYB30_000063</name>
</gene>
<dbReference type="EMBL" id="QUTD01006315">
    <property type="protein sequence ID" value="RHY56110.1"/>
    <property type="molecule type" value="Genomic_DNA"/>
</dbReference>
<evidence type="ECO:0000256" key="2">
    <source>
        <dbReference type="SAM" id="MobiDB-lite"/>
    </source>
</evidence>
<dbReference type="Pfam" id="PF07842">
    <property type="entry name" value="GCFC"/>
    <property type="match status" value="1"/>
</dbReference>
<dbReference type="InterPro" id="IPR022783">
    <property type="entry name" value="GCFC_dom"/>
</dbReference>
<evidence type="ECO:0000313" key="4">
    <source>
        <dbReference type="EMBL" id="RHY56110.1"/>
    </source>
</evidence>
<dbReference type="PANTHER" id="PTHR23329:SF1">
    <property type="entry name" value="TUFTELIN-INTERACTING PROTEIN 11"/>
    <property type="match status" value="1"/>
</dbReference>
<organism evidence="4 5">
    <name type="scientific">Aphanomyces astaci</name>
    <name type="common">Crayfish plague agent</name>
    <dbReference type="NCBI Taxonomy" id="112090"/>
    <lineage>
        <taxon>Eukaryota</taxon>
        <taxon>Sar</taxon>
        <taxon>Stramenopiles</taxon>
        <taxon>Oomycota</taxon>
        <taxon>Saprolegniomycetes</taxon>
        <taxon>Saprolegniales</taxon>
        <taxon>Verrucalvaceae</taxon>
        <taxon>Aphanomyces</taxon>
    </lineage>
</organism>
<dbReference type="VEuPathDB" id="FungiDB:H257_03510"/>
<name>A0A397CZH2_APHAT</name>
<feature type="region of interest" description="Disordered" evidence="2">
    <location>
        <begin position="127"/>
        <end position="173"/>
    </location>
</feature>
<dbReference type="AlphaFoldDB" id="A0A397CZH2"/>
<dbReference type="Pfam" id="PF01585">
    <property type="entry name" value="G-patch"/>
    <property type="match status" value="1"/>
</dbReference>
<evidence type="ECO:0000313" key="5">
    <source>
        <dbReference type="Proteomes" id="UP000266643"/>
    </source>
</evidence>
<feature type="domain" description="G-patch" evidence="3">
    <location>
        <begin position="68"/>
        <end position="112"/>
    </location>
</feature>
<dbReference type="GO" id="GO:0000390">
    <property type="term" value="P:spliceosomal complex disassembly"/>
    <property type="evidence" value="ECO:0007669"/>
    <property type="project" value="InterPro"/>
</dbReference>
<evidence type="ECO:0000259" key="3">
    <source>
        <dbReference type="PROSITE" id="PS50174"/>
    </source>
</evidence>
<dbReference type="Proteomes" id="UP000266643">
    <property type="component" value="Unassembled WGS sequence"/>
</dbReference>
<accession>A0A397CZH2</accession>
<comment type="similarity">
    <text evidence="1">Belongs to the TFP11/STIP family.</text>
</comment>
<dbReference type="GO" id="GO:0003676">
    <property type="term" value="F:nucleic acid binding"/>
    <property type="evidence" value="ECO:0007669"/>
    <property type="project" value="InterPro"/>
</dbReference>
<dbReference type="PROSITE" id="PS50174">
    <property type="entry name" value="G_PATCH"/>
    <property type="match status" value="1"/>
</dbReference>